<dbReference type="EMBL" id="MN740041">
    <property type="protein sequence ID" value="QHT85307.1"/>
    <property type="molecule type" value="Genomic_DNA"/>
</dbReference>
<accession>A0A6C0HYS8</accession>
<name>A0A6C0HYS8_9ZZZZ</name>
<reference evidence="1" key="1">
    <citation type="journal article" date="2020" name="Nature">
        <title>Giant virus diversity and host interactions through global metagenomics.</title>
        <authorList>
            <person name="Schulz F."/>
            <person name="Roux S."/>
            <person name="Paez-Espino D."/>
            <person name="Jungbluth S."/>
            <person name="Walsh D.A."/>
            <person name="Denef V.J."/>
            <person name="McMahon K.D."/>
            <person name="Konstantinidis K.T."/>
            <person name="Eloe-Fadrosh E.A."/>
            <person name="Kyrpides N.C."/>
            <person name="Woyke T."/>
        </authorList>
    </citation>
    <scope>NUCLEOTIDE SEQUENCE</scope>
    <source>
        <strain evidence="1">GVMAG-M-3300023184-17</strain>
    </source>
</reference>
<dbReference type="AlphaFoldDB" id="A0A6C0HYS8"/>
<organism evidence="1">
    <name type="scientific">viral metagenome</name>
    <dbReference type="NCBI Taxonomy" id="1070528"/>
    <lineage>
        <taxon>unclassified sequences</taxon>
        <taxon>metagenomes</taxon>
        <taxon>organismal metagenomes</taxon>
    </lineage>
</organism>
<protein>
    <submittedName>
        <fullName evidence="1">Uncharacterized protein</fullName>
    </submittedName>
</protein>
<sequence length="259" mass="29624">MVKVCMETLDIPSYDCVYVSFGSKSPDESEPHFEQSNPYFLKHLSSRYLCIAIDPAFKKRIHIDTFTFVTLPVDILSDGEAQRLSLETSKNYYQLKVDYSKRKTEELTQQIVQLLNPRQRVFFVNFIKFVTPTAHDAIGKIDIVGNLGPFQKDYYEWGGYRYPQLIIKRMCEDIPKKTGVVKIPCMIGSDRGYKFPGDKDPNVLSKMHSDFSNPTGCLEGIPVYASTILLKCVIEIRQGPLHKLQLEALKIETTFPIGH</sequence>
<evidence type="ECO:0000313" key="1">
    <source>
        <dbReference type="EMBL" id="QHT85307.1"/>
    </source>
</evidence>
<proteinExistence type="predicted"/>